<dbReference type="EMBL" id="CADCWM010000458">
    <property type="protein sequence ID" value="CAA9560709.1"/>
    <property type="molecule type" value="Genomic_DNA"/>
</dbReference>
<sequence>MADYDARRTIDGLARQVRDGRLSRREFVRRAAALGLSAPLMGAALAACGATATPTAGSGAAGAAGEEYKIGANLDTSGAGSSLGVPERDTLILYEKQVNDAGGIKGPDGKNHRIRVIIYDNTSDEAQSVQVTRKLIDDDKVAIIIGATRTATTQAIIGEVTRAQVPLISLAASAALVEPVAERKWIFKTPQSDALMIANILKTSQGRGYKRIAFLSAGDAFGSTARDVWLKRAPEAGITTTVDDRFGVSDKDLTTQLNRVKSSDAEALVLWGITDATAVGVKNYADLGMKIPIFLSHGVANRAFLDLAGPAANGALLPAGKLLTAESLPDSDAQKQVLLKYAREYEAAYGAGKRNTFGGHAWDALQIALQVLGKVGPDRAKIRDEIEGVKGFVGITGIFNFSAQDHNGLDERAVQLTTIEGGNWKAVTA</sequence>
<dbReference type="PANTHER" id="PTHR30483">
    <property type="entry name" value="LEUCINE-SPECIFIC-BINDING PROTEIN"/>
    <property type="match status" value="1"/>
</dbReference>
<dbReference type="Pfam" id="PF13458">
    <property type="entry name" value="Peripla_BP_6"/>
    <property type="match status" value="1"/>
</dbReference>
<keyword evidence="2" id="KW-0732">Signal</keyword>
<evidence type="ECO:0000259" key="3">
    <source>
        <dbReference type="Pfam" id="PF13458"/>
    </source>
</evidence>
<dbReference type="PROSITE" id="PS51318">
    <property type="entry name" value="TAT"/>
    <property type="match status" value="1"/>
</dbReference>
<name>A0A6J4UWS5_9BACT</name>
<evidence type="ECO:0000313" key="4">
    <source>
        <dbReference type="EMBL" id="CAA9560709.1"/>
    </source>
</evidence>
<dbReference type="AlphaFoldDB" id="A0A6J4UWS5"/>
<dbReference type="CDD" id="cd06333">
    <property type="entry name" value="PBP1_ABC_RPA1789-like"/>
    <property type="match status" value="1"/>
</dbReference>
<feature type="domain" description="Leucine-binding protein" evidence="3">
    <location>
        <begin position="68"/>
        <end position="419"/>
    </location>
</feature>
<comment type="similarity">
    <text evidence="1">Belongs to the leucine-binding protein family.</text>
</comment>
<evidence type="ECO:0000256" key="1">
    <source>
        <dbReference type="ARBA" id="ARBA00010062"/>
    </source>
</evidence>
<dbReference type="InterPro" id="IPR028081">
    <property type="entry name" value="Leu-bd"/>
</dbReference>
<dbReference type="InterPro" id="IPR051010">
    <property type="entry name" value="BCAA_transport"/>
</dbReference>
<reference evidence="4" key="1">
    <citation type="submission" date="2020-02" db="EMBL/GenBank/DDBJ databases">
        <authorList>
            <person name="Meier V. D."/>
        </authorList>
    </citation>
    <scope>NUCLEOTIDE SEQUENCE</scope>
    <source>
        <strain evidence="4">AVDCRST_MAG88</strain>
    </source>
</reference>
<protein>
    <submittedName>
        <fullName evidence="4">High-affinity leucine-specific transport system, periplasmic binding protein LivK</fullName>
    </submittedName>
</protein>
<evidence type="ECO:0000256" key="2">
    <source>
        <dbReference type="ARBA" id="ARBA00022729"/>
    </source>
</evidence>
<proteinExistence type="inferred from homology"/>
<dbReference type="InterPro" id="IPR028082">
    <property type="entry name" value="Peripla_BP_I"/>
</dbReference>
<accession>A0A6J4UWS5</accession>
<dbReference type="InterPro" id="IPR006311">
    <property type="entry name" value="TAT_signal"/>
</dbReference>
<dbReference type="Gene3D" id="3.40.50.2300">
    <property type="match status" value="2"/>
</dbReference>
<organism evidence="4">
    <name type="scientific">uncultured Thermomicrobiales bacterium</name>
    <dbReference type="NCBI Taxonomy" id="1645740"/>
    <lineage>
        <taxon>Bacteria</taxon>
        <taxon>Pseudomonadati</taxon>
        <taxon>Thermomicrobiota</taxon>
        <taxon>Thermomicrobia</taxon>
        <taxon>Thermomicrobiales</taxon>
        <taxon>environmental samples</taxon>
    </lineage>
</organism>
<gene>
    <name evidence="4" type="ORF">AVDCRST_MAG88-1484</name>
</gene>
<dbReference type="SUPFAM" id="SSF53822">
    <property type="entry name" value="Periplasmic binding protein-like I"/>
    <property type="match status" value="1"/>
</dbReference>
<dbReference type="PANTHER" id="PTHR30483:SF38">
    <property type="entry name" value="BLR7848 PROTEIN"/>
    <property type="match status" value="1"/>
</dbReference>